<evidence type="ECO:0000256" key="2">
    <source>
        <dbReference type="ARBA" id="ARBA00022512"/>
    </source>
</evidence>
<keyword evidence="2" id="KW-0134">Cell wall</keyword>
<keyword evidence="4" id="KW-0433">Leucine-rich repeat</keyword>
<evidence type="ECO:0000256" key="8">
    <source>
        <dbReference type="ARBA" id="ARBA00023316"/>
    </source>
</evidence>
<dbReference type="InterPro" id="IPR001611">
    <property type="entry name" value="Leu-rich_rpt"/>
</dbReference>
<dbReference type="Pfam" id="PF00560">
    <property type="entry name" value="LRR_1"/>
    <property type="match status" value="2"/>
</dbReference>
<evidence type="ECO:0000256" key="3">
    <source>
        <dbReference type="ARBA" id="ARBA00022525"/>
    </source>
</evidence>
<accession>A0A392MLL1</accession>
<organism evidence="13 14">
    <name type="scientific">Trifolium medium</name>
    <dbReference type="NCBI Taxonomy" id="97028"/>
    <lineage>
        <taxon>Eukaryota</taxon>
        <taxon>Viridiplantae</taxon>
        <taxon>Streptophyta</taxon>
        <taxon>Embryophyta</taxon>
        <taxon>Tracheophyta</taxon>
        <taxon>Spermatophyta</taxon>
        <taxon>Magnoliopsida</taxon>
        <taxon>eudicotyledons</taxon>
        <taxon>Gunneridae</taxon>
        <taxon>Pentapetalae</taxon>
        <taxon>rosids</taxon>
        <taxon>fabids</taxon>
        <taxon>Fabales</taxon>
        <taxon>Fabaceae</taxon>
        <taxon>Papilionoideae</taxon>
        <taxon>50 kb inversion clade</taxon>
        <taxon>NPAAA clade</taxon>
        <taxon>Hologalegina</taxon>
        <taxon>IRL clade</taxon>
        <taxon>Trifolieae</taxon>
        <taxon>Trifolium</taxon>
    </lineage>
</organism>
<comment type="caution">
    <text evidence="13">The sequence shown here is derived from an EMBL/GenBank/DDBJ whole genome shotgun (WGS) entry which is preliminary data.</text>
</comment>
<dbReference type="Gene3D" id="3.80.10.10">
    <property type="entry name" value="Ribonuclease Inhibitor"/>
    <property type="match status" value="2"/>
</dbReference>
<feature type="chain" id="PRO_5017313315" description="Cell wall hydroxyproline-rich glycoprotein" evidence="11">
    <location>
        <begin position="25"/>
        <end position="470"/>
    </location>
</feature>
<keyword evidence="14" id="KW-1185">Reference proteome</keyword>
<dbReference type="PANTHER" id="PTHR32093">
    <property type="entry name" value="LEUCINE-RICH REPEAT EXTENSIN-LIKE PROTEIN 3-RELATED"/>
    <property type="match status" value="1"/>
</dbReference>
<keyword evidence="8" id="KW-0961">Cell wall biogenesis/degradation</keyword>
<proteinExistence type="predicted"/>
<keyword evidence="5 11" id="KW-0732">Signal</keyword>
<comment type="subcellular location">
    <subcellularLocation>
        <location evidence="1">Secreted</location>
        <location evidence="1">Cell wall</location>
    </subcellularLocation>
</comment>
<feature type="signal peptide" evidence="11">
    <location>
        <begin position="1"/>
        <end position="24"/>
    </location>
</feature>
<gene>
    <name evidence="13" type="ORF">A2U01_0008441</name>
</gene>
<sequence length="470" mass="52172">KSLSFQFLAITCVFLLHFQSIIHAQDHIATSEYEALGLTTEPKRETLEIIIGGGGGYSPAPSPEPNCPPPQPPPSPPPSPKPRPPAPRPRPLTFRLDRARRVLIQFATTVKPNSITTNWINSTKDTCNFNGILCGYYPTDGQRAVAGLDLNQGRLSGKTCDNIPLTGLLDKLQELTFFHVNSNSFSDKIPTQILNFPYFYELDLSNNKFVGEFPEVVIKATNLVFLDLRFNNLEGPVPSDLFKKDLDVIFINNNKFTGSLPANFGSTPARYLTFARNQLTGEIPRSIGDASKTLTEVLFLGNKFEGCLPFEIGYLKKATVFDVSLNSLTGPIPASFGCLEKIQFLNLAHNKFYGTVPESVCVLPGIKNNGNLSLSDNYFTAIDPACWYLLKSKILDVSNNCIPGLPNQRSKKDCYDFQCKVKPCSNHQSLSYVPCKTRWGAKQDTAPVSQEMATEPVTYKSLKPHHRLRM</sequence>
<keyword evidence="13" id="KW-0418">Kinase</keyword>
<keyword evidence="7" id="KW-0379">Hydroxylation</keyword>
<dbReference type="GO" id="GO:0071555">
    <property type="term" value="P:cell wall organization"/>
    <property type="evidence" value="ECO:0007669"/>
    <property type="project" value="UniProtKB-KW"/>
</dbReference>
<feature type="domain" description="Leucine-rich repeat-containing N-terminal plant-type" evidence="12">
    <location>
        <begin position="100"/>
        <end position="134"/>
    </location>
</feature>
<keyword evidence="3" id="KW-0964">Secreted</keyword>
<evidence type="ECO:0000256" key="9">
    <source>
        <dbReference type="ARBA" id="ARBA00041871"/>
    </source>
</evidence>
<dbReference type="EMBL" id="LXQA010012464">
    <property type="protein sequence ID" value="MCH87568.1"/>
    <property type="molecule type" value="Genomic_DNA"/>
</dbReference>
<name>A0A392MLL1_9FABA</name>
<evidence type="ECO:0000256" key="6">
    <source>
        <dbReference type="ARBA" id="ARBA00022737"/>
    </source>
</evidence>
<keyword evidence="13" id="KW-0808">Transferase</keyword>
<evidence type="ECO:0000256" key="1">
    <source>
        <dbReference type="ARBA" id="ARBA00004191"/>
    </source>
</evidence>
<dbReference type="InterPro" id="IPR013210">
    <property type="entry name" value="LRR_N_plant-typ"/>
</dbReference>
<feature type="compositionally biased region" description="Pro residues" evidence="10">
    <location>
        <begin position="60"/>
        <end position="90"/>
    </location>
</feature>
<dbReference type="PANTHER" id="PTHR32093:SF131">
    <property type="entry name" value="LEUCINE-RICH REPEAT-CONTAINING N-TERMINAL PLANT-TYPE DOMAIN-CONTAINING PROTEIN"/>
    <property type="match status" value="1"/>
</dbReference>
<evidence type="ECO:0000313" key="14">
    <source>
        <dbReference type="Proteomes" id="UP000265520"/>
    </source>
</evidence>
<dbReference type="SUPFAM" id="SSF52058">
    <property type="entry name" value="L domain-like"/>
    <property type="match status" value="1"/>
</dbReference>
<evidence type="ECO:0000256" key="10">
    <source>
        <dbReference type="SAM" id="MobiDB-lite"/>
    </source>
</evidence>
<evidence type="ECO:0000256" key="11">
    <source>
        <dbReference type="SAM" id="SignalP"/>
    </source>
</evidence>
<dbReference type="GO" id="GO:0016301">
    <property type="term" value="F:kinase activity"/>
    <property type="evidence" value="ECO:0007669"/>
    <property type="project" value="UniProtKB-KW"/>
</dbReference>
<dbReference type="AlphaFoldDB" id="A0A392MLL1"/>
<evidence type="ECO:0000313" key="13">
    <source>
        <dbReference type="EMBL" id="MCH87568.1"/>
    </source>
</evidence>
<reference evidence="13 14" key="1">
    <citation type="journal article" date="2018" name="Front. Plant Sci.">
        <title>Red Clover (Trifolium pratense) and Zigzag Clover (T. medium) - A Picture of Genomic Similarities and Differences.</title>
        <authorList>
            <person name="Dluhosova J."/>
            <person name="Istvanek J."/>
            <person name="Nedelnik J."/>
            <person name="Repkova J."/>
        </authorList>
    </citation>
    <scope>NUCLEOTIDE SEQUENCE [LARGE SCALE GENOMIC DNA]</scope>
    <source>
        <strain evidence="14">cv. 10/8</strain>
        <tissue evidence="13">Leaf</tissue>
    </source>
</reference>
<protein>
    <recommendedName>
        <fullName evidence="9">Cell wall hydroxyproline-rich glycoprotein</fullName>
    </recommendedName>
</protein>
<evidence type="ECO:0000256" key="5">
    <source>
        <dbReference type="ARBA" id="ARBA00022729"/>
    </source>
</evidence>
<evidence type="ECO:0000259" key="12">
    <source>
        <dbReference type="Pfam" id="PF08263"/>
    </source>
</evidence>
<keyword evidence="6" id="KW-0677">Repeat</keyword>
<evidence type="ECO:0000256" key="4">
    <source>
        <dbReference type="ARBA" id="ARBA00022614"/>
    </source>
</evidence>
<dbReference type="Pfam" id="PF08263">
    <property type="entry name" value="LRRNT_2"/>
    <property type="match status" value="1"/>
</dbReference>
<dbReference type="InterPro" id="IPR051582">
    <property type="entry name" value="LRR_extensin-like_regulator"/>
</dbReference>
<feature type="region of interest" description="Disordered" evidence="10">
    <location>
        <begin position="50"/>
        <end position="92"/>
    </location>
</feature>
<dbReference type="Proteomes" id="UP000265520">
    <property type="component" value="Unassembled WGS sequence"/>
</dbReference>
<evidence type="ECO:0000256" key="7">
    <source>
        <dbReference type="ARBA" id="ARBA00023278"/>
    </source>
</evidence>
<dbReference type="InterPro" id="IPR032675">
    <property type="entry name" value="LRR_dom_sf"/>
</dbReference>
<feature type="non-terminal residue" evidence="13">
    <location>
        <position position="1"/>
    </location>
</feature>